<comment type="caution">
    <text evidence="4">The sequence shown here is derived from an EMBL/GenBank/DDBJ whole genome shotgun (WGS) entry which is preliminary data.</text>
</comment>
<accession>A0A4Z0J5H0</accession>
<dbReference type="InterPro" id="IPR051398">
    <property type="entry name" value="Polysacch_Deacetylase"/>
</dbReference>
<sequence>MKRKWGLLAGCLALVALIIGAVVWTQSRHTNVRTAPATHNRLTKQDVTATEVKVKPWGKLKHPLQLPILMYHSISTGNQLRVPKQQAVAELNYLKRHHYQTLTTTQAIRALTTNTVPQKKVVWVTLDDAYTDNQKLLPTLKRNHQHVTINVITGFTHKSDHLSLAQMQALKATGRVDFASHTVQHLDLNALTATQQKQELVASKQWLDQHLHQNTLLLCYPAGRANRTTHRLAKQAGYRVALTTTEGVAQLSQGRYNLSRLRITPGMNLTTFADLIRVTNS</sequence>
<dbReference type="GO" id="GO:0005975">
    <property type="term" value="P:carbohydrate metabolic process"/>
    <property type="evidence" value="ECO:0007669"/>
    <property type="project" value="InterPro"/>
</dbReference>
<organism evidence="4 5">
    <name type="scientific">Levilactobacillus suantsaiihabitans</name>
    <dbReference type="NCBI Taxonomy" id="2487722"/>
    <lineage>
        <taxon>Bacteria</taxon>
        <taxon>Bacillati</taxon>
        <taxon>Bacillota</taxon>
        <taxon>Bacilli</taxon>
        <taxon>Lactobacillales</taxon>
        <taxon>Lactobacillaceae</taxon>
        <taxon>Levilactobacillus</taxon>
    </lineage>
</organism>
<dbReference type="GO" id="GO:0005576">
    <property type="term" value="C:extracellular region"/>
    <property type="evidence" value="ECO:0007669"/>
    <property type="project" value="UniProtKB-SubCell"/>
</dbReference>
<dbReference type="InterPro" id="IPR002509">
    <property type="entry name" value="NODB_dom"/>
</dbReference>
<protein>
    <submittedName>
        <fullName evidence="4">Polysaccharide deacetylase family protein</fullName>
    </submittedName>
</protein>
<dbReference type="CDD" id="cd10918">
    <property type="entry name" value="CE4_NodB_like_5s_6s"/>
    <property type="match status" value="1"/>
</dbReference>
<evidence type="ECO:0000259" key="3">
    <source>
        <dbReference type="PROSITE" id="PS51677"/>
    </source>
</evidence>
<dbReference type="Pfam" id="PF01522">
    <property type="entry name" value="Polysacc_deac_1"/>
    <property type="match status" value="1"/>
</dbReference>
<name>A0A4Z0J5H0_9LACO</name>
<dbReference type="EMBL" id="RKLX01000025">
    <property type="protein sequence ID" value="TGD17659.1"/>
    <property type="molecule type" value="Genomic_DNA"/>
</dbReference>
<reference evidence="4 5" key="1">
    <citation type="submission" date="2018-10" db="EMBL/GenBank/DDBJ databases">
        <title>Lactobacillus sp. R7 and Lactobacillus sp. R19 isolated from fermented mustard green product of Taiwan.</title>
        <authorList>
            <person name="Lin S.-T."/>
        </authorList>
    </citation>
    <scope>NUCLEOTIDE SEQUENCE [LARGE SCALE GENOMIC DNA]</scope>
    <source>
        <strain evidence="4 5">BCRC 81129</strain>
    </source>
</reference>
<dbReference type="Proteomes" id="UP000297348">
    <property type="component" value="Unassembled WGS sequence"/>
</dbReference>
<comment type="subcellular location">
    <subcellularLocation>
        <location evidence="1">Secreted</location>
    </subcellularLocation>
</comment>
<dbReference type="GO" id="GO:0016810">
    <property type="term" value="F:hydrolase activity, acting on carbon-nitrogen (but not peptide) bonds"/>
    <property type="evidence" value="ECO:0007669"/>
    <property type="project" value="InterPro"/>
</dbReference>
<dbReference type="Gene3D" id="3.20.20.370">
    <property type="entry name" value="Glycoside hydrolase/deacetylase"/>
    <property type="match status" value="1"/>
</dbReference>
<dbReference type="PROSITE" id="PS51677">
    <property type="entry name" value="NODB"/>
    <property type="match status" value="1"/>
</dbReference>
<evidence type="ECO:0000256" key="1">
    <source>
        <dbReference type="ARBA" id="ARBA00004613"/>
    </source>
</evidence>
<keyword evidence="2" id="KW-0732">Signal</keyword>
<feature type="domain" description="NodB homology" evidence="3">
    <location>
        <begin position="120"/>
        <end position="281"/>
    </location>
</feature>
<dbReference type="SUPFAM" id="SSF88713">
    <property type="entry name" value="Glycoside hydrolase/deacetylase"/>
    <property type="match status" value="1"/>
</dbReference>
<dbReference type="OrthoDB" id="9778320at2"/>
<evidence type="ECO:0000256" key="2">
    <source>
        <dbReference type="ARBA" id="ARBA00022729"/>
    </source>
</evidence>
<proteinExistence type="predicted"/>
<keyword evidence="5" id="KW-1185">Reference proteome</keyword>
<evidence type="ECO:0000313" key="5">
    <source>
        <dbReference type="Proteomes" id="UP000297348"/>
    </source>
</evidence>
<evidence type="ECO:0000313" key="4">
    <source>
        <dbReference type="EMBL" id="TGD17659.1"/>
    </source>
</evidence>
<dbReference type="PANTHER" id="PTHR34216:SF3">
    <property type="entry name" value="POLY-BETA-1,6-N-ACETYL-D-GLUCOSAMINE N-DEACETYLASE"/>
    <property type="match status" value="1"/>
</dbReference>
<dbReference type="InterPro" id="IPR011330">
    <property type="entry name" value="Glyco_hydro/deAcase_b/a-brl"/>
</dbReference>
<dbReference type="RefSeq" id="WP_135368814.1">
    <property type="nucleotide sequence ID" value="NZ_RKLX01000025.1"/>
</dbReference>
<dbReference type="PANTHER" id="PTHR34216">
    <property type="match status" value="1"/>
</dbReference>
<dbReference type="AlphaFoldDB" id="A0A4Z0J5H0"/>
<gene>
    <name evidence="4" type="ORF">EGT51_11465</name>
</gene>